<organism evidence="2 3">
    <name type="scientific">Monilinia fructicola</name>
    <name type="common">Brown rot fungus</name>
    <name type="synonym">Ciboria fructicola</name>
    <dbReference type="NCBI Taxonomy" id="38448"/>
    <lineage>
        <taxon>Eukaryota</taxon>
        <taxon>Fungi</taxon>
        <taxon>Dikarya</taxon>
        <taxon>Ascomycota</taxon>
        <taxon>Pezizomycotina</taxon>
        <taxon>Leotiomycetes</taxon>
        <taxon>Helotiales</taxon>
        <taxon>Sclerotiniaceae</taxon>
        <taxon>Monilinia</taxon>
    </lineage>
</organism>
<dbReference type="VEuPathDB" id="FungiDB:MFRU_010g01320"/>
<gene>
    <name evidence="2" type="ORF">EYC84_008206</name>
</gene>
<evidence type="ECO:0000313" key="2">
    <source>
        <dbReference type="EMBL" id="KAA8567735.1"/>
    </source>
</evidence>
<name>A0A5M9JL09_MONFR</name>
<dbReference type="Proteomes" id="UP000322873">
    <property type="component" value="Unassembled WGS sequence"/>
</dbReference>
<keyword evidence="3" id="KW-1185">Reference proteome</keyword>
<comment type="caution">
    <text evidence="2">The sequence shown here is derived from an EMBL/GenBank/DDBJ whole genome shotgun (WGS) entry which is preliminary data.</text>
</comment>
<dbReference type="AlphaFoldDB" id="A0A5M9JL09"/>
<evidence type="ECO:0000256" key="1">
    <source>
        <dbReference type="SAM" id="MobiDB-lite"/>
    </source>
</evidence>
<proteinExistence type="predicted"/>
<accession>A0A5M9JL09</accession>
<evidence type="ECO:0000313" key="3">
    <source>
        <dbReference type="Proteomes" id="UP000322873"/>
    </source>
</evidence>
<feature type="region of interest" description="Disordered" evidence="1">
    <location>
        <begin position="1"/>
        <end position="38"/>
    </location>
</feature>
<reference evidence="2 3" key="1">
    <citation type="submission" date="2019-06" db="EMBL/GenBank/DDBJ databases">
        <title>Genome Sequence of the Brown Rot Fungal Pathogen Monilinia fructicola.</title>
        <authorList>
            <person name="De Miccolis Angelini R.M."/>
            <person name="Landi L."/>
            <person name="Abate D."/>
            <person name="Pollastro S."/>
            <person name="Romanazzi G."/>
            <person name="Faretra F."/>
        </authorList>
    </citation>
    <scope>NUCLEOTIDE SEQUENCE [LARGE SCALE GENOMIC DNA]</scope>
    <source>
        <strain evidence="2 3">Mfrc123</strain>
    </source>
</reference>
<sequence>MGPPNVPSPVGKRKRTATTGEGDNSVQRNQRRRITEVSEDDVFEEGLEYDPDQSVEERREIRLKLRDLARTLQDNRAEYLQPESTGIKDTLLKADRLSGKVKQTSDAND</sequence>
<protein>
    <submittedName>
        <fullName evidence="2">Uncharacterized protein</fullName>
    </submittedName>
</protein>
<dbReference type="EMBL" id="VICG01000010">
    <property type="protein sequence ID" value="KAA8567735.1"/>
    <property type="molecule type" value="Genomic_DNA"/>
</dbReference>
<feature type="compositionally biased region" description="Polar residues" evidence="1">
    <location>
        <begin position="17"/>
        <end position="28"/>
    </location>
</feature>